<gene>
    <name evidence="1" type="ORF">TTHERM_00006300</name>
</gene>
<name>Q22SA6_TETTS</name>
<reference evidence="2" key="1">
    <citation type="journal article" date="2006" name="PLoS Biol.">
        <title>Macronuclear genome sequence of the ciliate Tetrahymena thermophila, a model eukaryote.</title>
        <authorList>
            <person name="Eisen J.A."/>
            <person name="Coyne R.S."/>
            <person name="Wu M."/>
            <person name="Wu D."/>
            <person name="Thiagarajan M."/>
            <person name="Wortman J.R."/>
            <person name="Badger J.H."/>
            <person name="Ren Q."/>
            <person name="Amedeo P."/>
            <person name="Jones K.M."/>
            <person name="Tallon L.J."/>
            <person name="Delcher A.L."/>
            <person name="Salzberg S.L."/>
            <person name="Silva J.C."/>
            <person name="Haas B.J."/>
            <person name="Majoros W.H."/>
            <person name="Farzad M."/>
            <person name="Carlton J.M."/>
            <person name="Smith R.K. Jr."/>
            <person name="Garg J."/>
            <person name="Pearlman R.E."/>
            <person name="Karrer K.M."/>
            <person name="Sun L."/>
            <person name="Manning G."/>
            <person name="Elde N.C."/>
            <person name="Turkewitz A.P."/>
            <person name="Asai D.J."/>
            <person name="Wilkes D.E."/>
            <person name="Wang Y."/>
            <person name="Cai H."/>
            <person name="Collins K."/>
            <person name="Stewart B.A."/>
            <person name="Lee S.R."/>
            <person name="Wilamowska K."/>
            <person name="Weinberg Z."/>
            <person name="Ruzzo W.L."/>
            <person name="Wloga D."/>
            <person name="Gaertig J."/>
            <person name="Frankel J."/>
            <person name="Tsao C.-C."/>
            <person name="Gorovsky M.A."/>
            <person name="Keeling P.J."/>
            <person name="Waller R.F."/>
            <person name="Patron N.J."/>
            <person name="Cherry J.M."/>
            <person name="Stover N.A."/>
            <person name="Krieger C.J."/>
            <person name="del Toro C."/>
            <person name="Ryder H.F."/>
            <person name="Williamson S.C."/>
            <person name="Barbeau R.A."/>
            <person name="Hamilton E.P."/>
            <person name="Orias E."/>
        </authorList>
    </citation>
    <scope>NUCLEOTIDE SEQUENCE [LARGE SCALE GENOMIC DNA]</scope>
    <source>
        <strain evidence="2">SB210</strain>
    </source>
</reference>
<evidence type="ECO:0000313" key="2">
    <source>
        <dbReference type="Proteomes" id="UP000009168"/>
    </source>
</evidence>
<evidence type="ECO:0000313" key="1">
    <source>
        <dbReference type="EMBL" id="EAR87866.2"/>
    </source>
</evidence>
<keyword evidence="2" id="KW-1185">Reference proteome</keyword>
<dbReference type="HOGENOM" id="CLU_686050_0_0_1"/>
<dbReference type="AlphaFoldDB" id="Q22SA6"/>
<organism evidence="1 2">
    <name type="scientific">Tetrahymena thermophila (strain SB210)</name>
    <dbReference type="NCBI Taxonomy" id="312017"/>
    <lineage>
        <taxon>Eukaryota</taxon>
        <taxon>Sar</taxon>
        <taxon>Alveolata</taxon>
        <taxon>Ciliophora</taxon>
        <taxon>Intramacronucleata</taxon>
        <taxon>Oligohymenophorea</taxon>
        <taxon>Hymenostomatida</taxon>
        <taxon>Tetrahymenina</taxon>
        <taxon>Tetrahymenidae</taxon>
        <taxon>Tetrahymena</taxon>
    </lineage>
</organism>
<sequence>MLQPKPTITVPIIGSYQVKMNYPISDAKLENSSHSCPFWSQSYPIPISQLKKPQRVHREDILVASIVSIFQQEDIYAGNNVSITFVTNRLDAIIKPKSQYSVLKDFTQSHYDSQDSQDYTQVGFESFSQIDTLSKVIYSYYLIFNFSSLQYNINEITKEIQVNPKVSNKADSSPYFYTIAGQAIKTTHLLIKMHEEFMPNRKAFSFSATYQFKYALDEVEIVQTAKQISILPTKKNQKQFQQKDAYIKNQPKTTNIVQPIKTIELEYKSQSSPIKNERNISAIIEIELAKLKQNSKLSLQSFSKNSFQQSWRVGDSHIAQKLPIFAKQIHTAIGQLVGQSSFQ</sequence>
<dbReference type="Proteomes" id="UP000009168">
    <property type="component" value="Unassembled WGS sequence"/>
</dbReference>
<dbReference type="RefSeq" id="XP_001008111.2">
    <property type="nucleotide sequence ID" value="XM_001008111.2"/>
</dbReference>
<dbReference type="InParanoid" id="Q22SA6"/>
<protein>
    <submittedName>
        <fullName evidence="1">Uncharacterized protein</fullName>
    </submittedName>
</protein>
<dbReference type="GeneID" id="7832667"/>
<accession>Q22SA6</accession>
<proteinExistence type="predicted"/>
<dbReference type="KEGG" id="tet:TTHERM_00006300"/>
<dbReference type="EMBL" id="GG662845">
    <property type="protein sequence ID" value="EAR87866.2"/>
    <property type="molecule type" value="Genomic_DNA"/>
</dbReference>